<dbReference type="InParanoid" id="Q0ULM0"/>
<proteinExistence type="predicted"/>
<gene>
    <name evidence="1" type="ORF">SNOG_07344</name>
</gene>
<dbReference type="KEGG" id="pno:SNOG_07344"/>
<name>Q0ULM0_PHANO</name>
<accession>Q0ULM0</accession>
<reference evidence="2" key="1">
    <citation type="journal article" date="2007" name="Plant Cell">
        <title>Dothideomycete-plant interactions illuminated by genome sequencing and EST analysis of the wheat pathogen Stagonospora nodorum.</title>
        <authorList>
            <person name="Hane J.K."/>
            <person name="Lowe R.G."/>
            <person name="Solomon P.S."/>
            <person name="Tan K.C."/>
            <person name="Schoch C.L."/>
            <person name="Spatafora J.W."/>
            <person name="Crous P.W."/>
            <person name="Kodira C."/>
            <person name="Birren B.W."/>
            <person name="Galagan J.E."/>
            <person name="Torriani S.F."/>
            <person name="McDonald B.A."/>
            <person name="Oliver R.P."/>
        </authorList>
    </citation>
    <scope>NUCLEOTIDE SEQUENCE [LARGE SCALE GENOMIC DNA]</scope>
    <source>
        <strain evidence="2">SN15 / ATCC MYA-4574 / FGSC 10173</strain>
    </source>
</reference>
<dbReference type="GeneID" id="5974575"/>
<sequence length="52" mass="5394">MVFGILHVGPKDMPVARYGGYEVAFPGLNLGDIVKDSRVSDGSGSELSGRAA</sequence>
<dbReference type="Proteomes" id="UP000001055">
    <property type="component" value="Unassembled WGS sequence"/>
</dbReference>
<evidence type="ECO:0000313" key="1">
    <source>
        <dbReference type="EMBL" id="EAT84810.1"/>
    </source>
</evidence>
<evidence type="ECO:0000313" key="2">
    <source>
        <dbReference type="Proteomes" id="UP000001055"/>
    </source>
</evidence>
<organism evidence="1 2">
    <name type="scientific">Phaeosphaeria nodorum (strain SN15 / ATCC MYA-4574 / FGSC 10173)</name>
    <name type="common">Glume blotch fungus</name>
    <name type="synonym">Parastagonospora nodorum</name>
    <dbReference type="NCBI Taxonomy" id="321614"/>
    <lineage>
        <taxon>Eukaryota</taxon>
        <taxon>Fungi</taxon>
        <taxon>Dikarya</taxon>
        <taxon>Ascomycota</taxon>
        <taxon>Pezizomycotina</taxon>
        <taxon>Dothideomycetes</taxon>
        <taxon>Pleosporomycetidae</taxon>
        <taxon>Pleosporales</taxon>
        <taxon>Pleosporineae</taxon>
        <taxon>Phaeosphaeriaceae</taxon>
        <taxon>Parastagonospora</taxon>
    </lineage>
</organism>
<dbReference type="RefSeq" id="XP_001797682.1">
    <property type="nucleotide sequence ID" value="XM_001797630.1"/>
</dbReference>
<dbReference type="EMBL" id="CH445335">
    <property type="protein sequence ID" value="EAT84810.1"/>
    <property type="molecule type" value="Genomic_DNA"/>
</dbReference>
<dbReference type="AlphaFoldDB" id="Q0ULM0"/>
<protein>
    <submittedName>
        <fullName evidence="1">Uncharacterized protein</fullName>
    </submittedName>
</protein>